<evidence type="ECO:0000313" key="4">
    <source>
        <dbReference type="Proteomes" id="UP000428260"/>
    </source>
</evidence>
<feature type="transmembrane region" description="Helical" evidence="1">
    <location>
        <begin position="123"/>
        <end position="140"/>
    </location>
</feature>
<feature type="transmembrane region" description="Helical" evidence="1">
    <location>
        <begin position="67"/>
        <end position="87"/>
    </location>
</feature>
<feature type="transmembrane region" description="Helical" evidence="1">
    <location>
        <begin position="243"/>
        <end position="263"/>
    </location>
</feature>
<dbReference type="EMBL" id="CP046401">
    <property type="protein sequence ID" value="QGY45586.1"/>
    <property type="molecule type" value="Genomic_DNA"/>
</dbReference>
<dbReference type="PANTHER" id="PTHR22911">
    <property type="entry name" value="ACYL-MALONYL CONDENSING ENZYME-RELATED"/>
    <property type="match status" value="1"/>
</dbReference>
<dbReference type="PANTHER" id="PTHR22911:SF134">
    <property type="entry name" value="DMT FAMILY TRANSPORTER"/>
    <property type="match status" value="1"/>
</dbReference>
<keyword evidence="1" id="KW-0812">Transmembrane</keyword>
<feature type="transmembrane region" description="Helical" evidence="1">
    <location>
        <begin position="99"/>
        <end position="116"/>
    </location>
</feature>
<dbReference type="AlphaFoldDB" id="A0A6I6JRK4"/>
<dbReference type="SUPFAM" id="SSF103481">
    <property type="entry name" value="Multidrug resistance efflux transporter EmrE"/>
    <property type="match status" value="2"/>
</dbReference>
<keyword evidence="4" id="KW-1185">Reference proteome</keyword>
<gene>
    <name evidence="3" type="ORF">GM418_18490</name>
</gene>
<dbReference type="Proteomes" id="UP000428260">
    <property type="component" value="Chromosome"/>
</dbReference>
<feature type="transmembrane region" description="Helical" evidence="1">
    <location>
        <begin position="152"/>
        <end position="173"/>
    </location>
</feature>
<dbReference type="InterPro" id="IPR000620">
    <property type="entry name" value="EamA_dom"/>
</dbReference>
<feature type="transmembrane region" description="Helical" evidence="1">
    <location>
        <begin position="185"/>
        <end position="202"/>
    </location>
</feature>
<dbReference type="KEGG" id="mcos:GM418_18490"/>
<feature type="transmembrane region" description="Helical" evidence="1">
    <location>
        <begin position="214"/>
        <end position="236"/>
    </location>
</feature>
<evidence type="ECO:0000313" key="3">
    <source>
        <dbReference type="EMBL" id="QGY45586.1"/>
    </source>
</evidence>
<evidence type="ECO:0000256" key="1">
    <source>
        <dbReference type="SAM" id="Phobius"/>
    </source>
</evidence>
<sequence>MQNYTKGIIYASTTAFFWGFLAIALKVATREVEPATIVWFRFSVAFIMLSVWQIFQNPSSFRILKRPPLLLILAGIGLSWNYMGYMLGIHYTTPSNAQLFIQTGPIILAVAGLVFFKEKLKRNQIIGFSVAIIGFSFFYRDQLSAFFESQEKYNLGVLFTISGAIAWSTYAISQKKLVIRHSAESLNLFLFGFPALIYIPFIDLTPLFHLHWTWWLLMVFLGANTFIAYSCLALALKYLEANKVSIIIIVNPMITFITMGILTEMDVSWVAHERFSIITILGAALVFAGAILVVWRKRKKI</sequence>
<proteinExistence type="predicted"/>
<dbReference type="Pfam" id="PF00892">
    <property type="entry name" value="EamA"/>
    <property type="match status" value="2"/>
</dbReference>
<keyword evidence="1" id="KW-1133">Transmembrane helix</keyword>
<dbReference type="InterPro" id="IPR037185">
    <property type="entry name" value="EmrE-like"/>
</dbReference>
<organism evidence="3 4">
    <name type="scientific">Maribellus comscasis</name>
    <dbReference type="NCBI Taxonomy" id="2681766"/>
    <lineage>
        <taxon>Bacteria</taxon>
        <taxon>Pseudomonadati</taxon>
        <taxon>Bacteroidota</taxon>
        <taxon>Bacteroidia</taxon>
        <taxon>Marinilabiliales</taxon>
        <taxon>Prolixibacteraceae</taxon>
        <taxon>Maribellus</taxon>
    </lineage>
</organism>
<feature type="transmembrane region" description="Helical" evidence="1">
    <location>
        <begin position="7"/>
        <end position="25"/>
    </location>
</feature>
<feature type="domain" description="EamA" evidence="2">
    <location>
        <begin position="6"/>
        <end position="138"/>
    </location>
</feature>
<keyword evidence="1" id="KW-0472">Membrane</keyword>
<feature type="transmembrane region" description="Helical" evidence="1">
    <location>
        <begin position="275"/>
        <end position="295"/>
    </location>
</feature>
<feature type="transmembrane region" description="Helical" evidence="1">
    <location>
        <begin position="37"/>
        <end position="55"/>
    </location>
</feature>
<reference evidence="3 4" key="1">
    <citation type="submission" date="2019-11" db="EMBL/GenBank/DDBJ databases">
        <authorList>
            <person name="Zheng R.K."/>
            <person name="Sun C.M."/>
        </authorList>
    </citation>
    <scope>NUCLEOTIDE SEQUENCE [LARGE SCALE GENOMIC DNA]</scope>
    <source>
        <strain evidence="3 4">WC007</strain>
    </source>
</reference>
<dbReference type="Gene3D" id="1.10.3730.20">
    <property type="match status" value="1"/>
</dbReference>
<evidence type="ECO:0000259" key="2">
    <source>
        <dbReference type="Pfam" id="PF00892"/>
    </source>
</evidence>
<name>A0A6I6JRK4_9BACT</name>
<accession>A0A6I6JRK4</accession>
<dbReference type="RefSeq" id="WP_158868729.1">
    <property type="nucleotide sequence ID" value="NZ_CP046401.1"/>
</dbReference>
<feature type="domain" description="EamA" evidence="2">
    <location>
        <begin position="155"/>
        <end position="294"/>
    </location>
</feature>
<protein>
    <submittedName>
        <fullName evidence="3">EamA family transporter</fullName>
    </submittedName>
</protein>
<dbReference type="GO" id="GO:0016020">
    <property type="term" value="C:membrane"/>
    <property type="evidence" value="ECO:0007669"/>
    <property type="project" value="InterPro"/>
</dbReference>